<dbReference type="GO" id="GO:0009055">
    <property type="term" value="F:electron transfer activity"/>
    <property type="evidence" value="ECO:0007669"/>
    <property type="project" value="TreeGrafter"/>
</dbReference>
<dbReference type="Proteomes" id="UP001165124">
    <property type="component" value="Unassembled WGS sequence"/>
</dbReference>
<feature type="transmembrane region" description="Helical" evidence="7">
    <location>
        <begin position="262"/>
        <end position="289"/>
    </location>
</feature>
<dbReference type="InterPro" id="IPR003317">
    <property type="entry name" value="Cyt-d_oxidase_su2"/>
</dbReference>
<feature type="transmembrane region" description="Helical" evidence="7">
    <location>
        <begin position="231"/>
        <end position="250"/>
    </location>
</feature>
<keyword evidence="4 7" id="KW-0812">Transmembrane</keyword>
<comment type="subcellular location">
    <subcellularLocation>
        <location evidence="1">Cell membrane</location>
        <topology evidence="1">Multi-pass membrane protein</topology>
    </subcellularLocation>
</comment>
<protein>
    <submittedName>
        <fullName evidence="8">Cytochrome D ubiquinol oxidase subunit II</fullName>
    </submittedName>
</protein>
<name>A0A9W6PYG7_9ACTN</name>
<dbReference type="PANTHER" id="PTHR43141">
    <property type="entry name" value="CYTOCHROME BD2 SUBUNIT II"/>
    <property type="match status" value="1"/>
</dbReference>
<evidence type="ECO:0000256" key="3">
    <source>
        <dbReference type="ARBA" id="ARBA00022475"/>
    </source>
</evidence>
<evidence type="ECO:0000256" key="5">
    <source>
        <dbReference type="ARBA" id="ARBA00022989"/>
    </source>
</evidence>
<feature type="transmembrane region" description="Helical" evidence="7">
    <location>
        <begin position="6"/>
        <end position="34"/>
    </location>
</feature>
<dbReference type="GO" id="GO:0070069">
    <property type="term" value="C:cytochrome complex"/>
    <property type="evidence" value="ECO:0007669"/>
    <property type="project" value="TreeGrafter"/>
</dbReference>
<evidence type="ECO:0000256" key="2">
    <source>
        <dbReference type="ARBA" id="ARBA00007543"/>
    </source>
</evidence>
<feature type="transmembrane region" description="Helical" evidence="7">
    <location>
        <begin position="146"/>
        <end position="166"/>
    </location>
</feature>
<proteinExistence type="inferred from homology"/>
<evidence type="ECO:0000256" key="1">
    <source>
        <dbReference type="ARBA" id="ARBA00004651"/>
    </source>
</evidence>
<dbReference type="GO" id="GO:0019646">
    <property type="term" value="P:aerobic electron transport chain"/>
    <property type="evidence" value="ECO:0007669"/>
    <property type="project" value="TreeGrafter"/>
</dbReference>
<evidence type="ECO:0000313" key="8">
    <source>
        <dbReference type="EMBL" id="GLW65349.1"/>
    </source>
</evidence>
<sequence>MSYADAAFGLILAGLSAYLLFGGADFGAGLWHLVSRRRADQRVIEHAMGPLWEANHVWLIFVMVLTWTAFPPVFADVMAAHWVPLSLAALGIVARGSTFVFAKAVPDQGWYRWIFGASSVLTPFCLGAPAAAIATGSSGWLSPAGLYGGLLTTALCAYLAAVYLIWDARRLGDRSASLRFRGFALVSGAAIGLLALPGAAAFGVHEPLILLSAAAGLVSLGLLVRRSYLAVRATGALAVAAVLWGAAAMADLDLDAAAAHDAVLRVVLIALGAGALILVPSMAWLFALFQRGTPQTAPAVEESRAS</sequence>
<evidence type="ECO:0000256" key="7">
    <source>
        <dbReference type="SAM" id="Phobius"/>
    </source>
</evidence>
<dbReference type="Pfam" id="PF02322">
    <property type="entry name" value="Cyt_bd_oxida_II"/>
    <property type="match status" value="1"/>
</dbReference>
<dbReference type="AlphaFoldDB" id="A0A9W6PYG7"/>
<evidence type="ECO:0000313" key="9">
    <source>
        <dbReference type="Proteomes" id="UP001165124"/>
    </source>
</evidence>
<dbReference type="EMBL" id="BSRZ01000008">
    <property type="protein sequence ID" value="GLW65349.1"/>
    <property type="molecule type" value="Genomic_DNA"/>
</dbReference>
<gene>
    <name evidence="8" type="ORF">Arub01_35930</name>
</gene>
<feature type="transmembrane region" description="Helical" evidence="7">
    <location>
        <begin position="113"/>
        <end position="134"/>
    </location>
</feature>
<dbReference type="RefSeq" id="WP_067910419.1">
    <property type="nucleotide sequence ID" value="NZ_BSRZ01000008.1"/>
</dbReference>
<feature type="transmembrane region" description="Helical" evidence="7">
    <location>
        <begin position="81"/>
        <end position="101"/>
    </location>
</feature>
<keyword evidence="5 7" id="KW-1133">Transmembrane helix</keyword>
<keyword evidence="9" id="KW-1185">Reference proteome</keyword>
<dbReference type="PANTHER" id="PTHR43141:SF4">
    <property type="entry name" value="CYTOCHROME BD2 SUBUNIT II"/>
    <property type="match status" value="1"/>
</dbReference>
<evidence type="ECO:0000256" key="4">
    <source>
        <dbReference type="ARBA" id="ARBA00022692"/>
    </source>
</evidence>
<feature type="transmembrane region" description="Helical" evidence="7">
    <location>
        <begin position="178"/>
        <end position="202"/>
    </location>
</feature>
<comment type="caution">
    <text evidence="8">The sequence shown here is derived from an EMBL/GenBank/DDBJ whole genome shotgun (WGS) entry which is preliminary data.</text>
</comment>
<organism evidence="8 9">
    <name type="scientific">Actinomadura rubrobrunea</name>
    <dbReference type="NCBI Taxonomy" id="115335"/>
    <lineage>
        <taxon>Bacteria</taxon>
        <taxon>Bacillati</taxon>
        <taxon>Actinomycetota</taxon>
        <taxon>Actinomycetes</taxon>
        <taxon>Streptosporangiales</taxon>
        <taxon>Thermomonosporaceae</taxon>
        <taxon>Actinomadura</taxon>
    </lineage>
</organism>
<feature type="transmembrane region" description="Helical" evidence="7">
    <location>
        <begin position="55"/>
        <end position="75"/>
    </location>
</feature>
<dbReference type="GO" id="GO:0016682">
    <property type="term" value="F:oxidoreductase activity, acting on diphenols and related substances as donors, oxygen as acceptor"/>
    <property type="evidence" value="ECO:0007669"/>
    <property type="project" value="TreeGrafter"/>
</dbReference>
<comment type="similarity">
    <text evidence="2">Belongs to the cytochrome ubiquinol oxidase subunit 2 family.</text>
</comment>
<keyword evidence="6 7" id="KW-0472">Membrane</keyword>
<reference evidence="8" key="1">
    <citation type="submission" date="2023-02" db="EMBL/GenBank/DDBJ databases">
        <title>Actinomadura rubrobrunea NBRC 14622.</title>
        <authorList>
            <person name="Ichikawa N."/>
            <person name="Sato H."/>
            <person name="Tonouchi N."/>
        </authorList>
    </citation>
    <scope>NUCLEOTIDE SEQUENCE</scope>
    <source>
        <strain evidence="8">NBRC 14622</strain>
    </source>
</reference>
<evidence type="ECO:0000256" key="6">
    <source>
        <dbReference type="ARBA" id="ARBA00023136"/>
    </source>
</evidence>
<accession>A0A9W6PYG7</accession>
<keyword evidence="3" id="KW-1003">Cell membrane</keyword>
<feature type="transmembrane region" description="Helical" evidence="7">
    <location>
        <begin position="208"/>
        <end position="224"/>
    </location>
</feature>
<dbReference type="GO" id="GO:0005886">
    <property type="term" value="C:plasma membrane"/>
    <property type="evidence" value="ECO:0007669"/>
    <property type="project" value="UniProtKB-SubCell"/>
</dbReference>